<dbReference type="Pfam" id="PF02770">
    <property type="entry name" value="Acyl-CoA_dh_M"/>
    <property type="match status" value="1"/>
</dbReference>
<dbReference type="InterPro" id="IPR036250">
    <property type="entry name" value="AcylCo_DH-like_C"/>
</dbReference>
<keyword evidence="11" id="KW-1185">Reference proteome</keyword>
<dbReference type="InterPro" id="IPR006089">
    <property type="entry name" value="Acyl-CoA_DH_CS"/>
</dbReference>
<reference evidence="10" key="1">
    <citation type="submission" date="2021-01" db="EMBL/GenBank/DDBJ databases">
        <title>Whole genome shotgun sequence of Actinoplanes nipponensis NBRC 14063.</title>
        <authorList>
            <person name="Komaki H."/>
            <person name="Tamura T."/>
        </authorList>
    </citation>
    <scope>NUCLEOTIDE SEQUENCE</scope>
    <source>
        <strain evidence="10">NBRC 14063</strain>
    </source>
</reference>
<keyword evidence="5 6" id="KW-0560">Oxidoreductase</keyword>
<evidence type="ECO:0000256" key="6">
    <source>
        <dbReference type="RuleBase" id="RU362125"/>
    </source>
</evidence>
<gene>
    <name evidence="10" type="primary">acd_6</name>
    <name evidence="10" type="ORF">Ani05nite_74740</name>
</gene>
<accession>A0A919JRD3</accession>
<dbReference type="InterPro" id="IPR009100">
    <property type="entry name" value="AcylCoA_DH/oxidase_NM_dom_sf"/>
</dbReference>
<evidence type="ECO:0000259" key="7">
    <source>
        <dbReference type="Pfam" id="PF00441"/>
    </source>
</evidence>
<dbReference type="PROSITE" id="PS00072">
    <property type="entry name" value="ACYL_COA_DH_1"/>
    <property type="match status" value="1"/>
</dbReference>
<evidence type="ECO:0000313" key="10">
    <source>
        <dbReference type="EMBL" id="GIE53940.1"/>
    </source>
</evidence>
<evidence type="ECO:0000256" key="2">
    <source>
        <dbReference type="ARBA" id="ARBA00009347"/>
    </source>
</evidence>
<dbReference type="Gene3D" id="1.20.140.10">
    <property type="entry name" value="Butyryl-CoA Dehydrogenase, subunit A, domain 3"/>
    <property type="match status" value="1"/>
</dbReference>
<feature type="domain" description="Acyl-CoA dehydrogenase/oxidase C-terminal" evidence="7">
    <location>
        <begin position="231"/>
        <end position="377"/>
    </location>
</feature>
<evidence type="ECO:0000256" key="5">
    <source>
        <dbReference type="ARBA" id="ARBA00023002"/>
    </source>
</evidence>
<evidence type="ECO:0000313" key="11">
    <source>
        <dbReference type="Proteomes" id="UP000647172"/>
    </source>
</evidence>
<dbReference type="InterPro" id="IPR037069">
    <property type="entry name" value="AcylCoA_DH/ox_N_sf"/>
</dbReference>
<sequence>MTDDPFETTERAALREATARFVRREITPHLDDWERAGEIPRGLHRRAAKAGLYGIGFAEEHGGDGGDTVDTVVATEAFLEAGGSSGCHAALFTHGIALPHMIAAGDSALIDRFVRPALAGEVVCALGVTEPDAGSDVGALRTTAVRDGEHYVVDGAKMFITSGTRADFVTTAVRTGGPGASGISLLVVERGTPGFTVSRRLDKMGWLCSDTAELSFAGCRVPAGNLIGAENSGFALIAQVFVPERIIAAVHAYSVAQRCLDLTLAHARARSTFGKPLIARQVVRHKLVQMRQRIELARTYTRRVAARHAAGELVVGEACLAKNAAVDAVKHVVDEAVQLHGGMGYMRESEVERHYRDSRILGIGAGATEVMTDLAAKMFGYDR</sequence>
<dbReference type="InterPro" id="IPR046373">
    <property type="entry name" value="Acyl-CoA_Oxase/DH_mid-dom_sf"/>
</dbReference>
<dbReference type="FunFam" id="1.20.140.10:FF:000001">
    <property type="entry name" value="Acyl-CoA dehydrogenase"/>
    <property type="match status" value="1"/>
</dbReference>
<dbReference type="InterPro" id="IPR006091">
    <property type="entry name" value="Acyl-CoA_Oxase/DH_mid-dom"/>
</dbReference>
<dbReference type="InterPro" id="IPR013786">
    <property type="entry name" value="AcylCoA_DH/ox_N"/>
</dbReference>
<name>A0A919JRD3_9ACTN</name>
<evidence type="ECO:0000256" key="3">
    <source>
        <dbReference type="ARBA" id="ARBA00022630"/>
    </source>
</evidence>
<dbReference type="PROSITE" id="PS00073">
    <property type="entry name" value="ACYL_COA_DH_2"/>
    <property type="match status" value="1"/>
</dbReference>
<dbReference type="InterPro" id="IPR009075">
    <property type="entry name" value="AcylCo_DH/oxidase_C"/>
</dbReference>
<dbReference type="RefSeq" id="WP_203776394.1">
    <property type="nucleotide sequence ID" value="NZ_BAAAYJ010000090.1"/>
</dbReference>
<dbReference type="AlphaFoldDB" id="A0A919JRD3"/>
<dbReference type="FunFam" id="2.40.110.10:FF:000002">
    <property type="entry name" value="Acyl-CoA dehydrogenase fadE12"/>
    <property type="match status" value="1"/>
</dbReference>
<evidence type="ECO:0000259" key="9">
    <source>
        <dbReference type="Pfam" id="PF02771"/>
    </source>
</evidence>
<feature type="domain" description="Acyl-CoA dehydrogenase/oxidase N-terminal" evidence="9">
    <location>
        <begin position="8"/>
        <end position="121"/>
    </location>
</feature>
<dbReference type="InterPro" id="IPR050741">
    <property type="entry name" value="Acyl-CoA_dehydrogenase"/>
</dbReference>
<keyword evidence="4 6" id="KW-0274">FAD</keyword>
<comment type="caution">
    <text evidence="10">The sequence shown here is derived from an EMBL/GenBank/DDBJ whole genome shotgun (WGS) entry which is preliminary data.</text>
</comment>
<proteinExistence type="inferred from homology"/>
<protein>
    <submittedName>
        <fullName evidence="10">Acyl-CoA dehydrogenase</fullName>
    </submittedName>
</protein>
<comment type="similarity">
    <text evidence="2 6">Belongs to the acyl-CoA dehydrogenase family.</text>
</comment>
<dbReference type="Gene3D" id="2.40.110.10">
    <property type="entry name" value="Butyryl-CoA Dehydrogenase, subunit A, domain 2"/>
    <property type="match status" value="1"/>
</dbReference>
<dbReference type="Proteomes" id="UP000647172">
    <property type="component" value="Unassembled WGS sequence"/>
</dbReference>
<comment type="cofactor">
    <cofactor evidence="1 6">
        <name>FAD</name>
        <dbReference type="ChEBI" id="CHEBI:57692"/>
    </cofactor>
</comment>
<evidence type="ECO:0000256" key="4">
    <source>
        <dbReference type="ARBA" id="ARBA00022827"/>
    </source>
</evidence>
<dbReference type="GO" id="GO:0050660">
    <property type="term" value="F:flavin adenine dinucleotide binding"/>
    <property type="evidence" value="ECO:0007669"/>
    <property type="project" value="InterPro"/>
</dbReference>
<dbReference type="SUPFAM" id="SSF56645">
    <property type="entry name" value="Acyl-CoA dehydrogenase NM domain-like"/>
    <property type="match status" value="1"/>
</dbReference>
<keyword evidence="3 6" id="KW-0285">Flavoprotein</keyword>
<dbReference type="EMBL" id="BOMQ01000092">
    <property type="protein sequence ID" value="GIE53940.1"/>
    <property type="molecule type" value="Genomic_DNA"/>
</dbReference>
<feature type="domain" description="Acyl-CoA oxidase/dehydrogenase middle" evidence="8">
    <location>
        <begin position="125"/>
        <end position="218"/>
    </location>
</feature>
<dbReference type="PANTHER" id="PTHR48083">
    <property type="entry name" value="MEDIUM-CHAIN SPECIFIC ACYL-COA DEHYDROGENASE, MITOCHONDRIAL-RELATED"/>
    <property type="match status" value="1"/>
</dbReference>
<dbReference type="Gene3D" id="1.10.540.10">
    <property type="entry name" value="Acyl-CoA dehydrogenase/oxidase, N-terminal domain"/>
    <property type="match status" value="1"/>
</dbReference>
<evidence type="ECO:0000259" key="8">
    <source>
        <dbReference type="Pfam" id="PF02770"/>
    </source>
</evidence>
<dbReference type="GO" id="GO:0003995">
    <property type="term" value="F:acyl-CoA dehydrogenase activity"/>
    <property type="evidence" value="ECO:0007669"/>
    <property type="project" value="InterPro"/>
</dbReference>
<dbReference type="Pfam" id="PF00441">
    <property type="entry name" value="Acyl-CoA_dh_1"/>
    <property type="match status" value="1"/>
</dbReference>
<dbReference type="GO" id="GO:0033539">
    <property type="term" value="P:fatty acid beta-oxidation using acyl-CoA dehydrogenase"/>
    <property type="evidence" value="ECO:0007669"/>
    <property type="project" value="TreeGrafter"/>
</dbReference>
<dbReference type="Pfam" id="PF02771">
    <property type="entry name" value="Acyl-CoA_dh_N"/>
    <property type="match status" value="1"/>
</dbReference>
<dbReference type="SUPFAM" id="SSF47203">
    <property type="entry name" value="Acyl-CoA dehydrogenase C-terminal domain-like"/>
    <property type="match status" value="1"/>
</dbReference>
<dbReference type="GO" id="GO:0005737">
    <property type="term" value="C:cytoplasm"/>
    <property type="evidence" value="ECO:0007669"/>
    <property type="project" value="TreeGrafter"/>
</dbReference>
<evidence type="ECO:0000256" key="1">
    <source>
        <dbReference type="ARBA" id="ARBA00001974"/>
    </source>
</evidence>
<dbReference type="PANTHER" id="PTHR48083:SF28">
    <property type="entry name" value="ACYL-COA DEHYDROGENASE FAMILY PROTEIN (AFU_ORTHOLOGUE AFUA_6G10880)-RELATED"/>
    <property type="match status" value="1"/>
</dbReference>
<organism evidence="10 11">
    <name type="scientific">Actinoplanes nipponensis</name>
    <dbReference type="NCBI Taxonomy" id="135950"/>
    <lineage>
        <taxon>Bacteria</taxon>
        <taxon>Bacillati</taxon>
        <taxon>Actinomycetota</taxon>
        <taxon>Actinomycetes</taxon>
        <taxon>Micromonosporales</taxon>
        <taxon>Micromonosporaceae</taxon>
        <taxon>Actinoplanes</taxon>
    </lineage>
</organism>